<dbReference type="EMBL" id="FOKQ01000026">
    <property type="protein sequence ID" value="SFC93247.1"/>
    <property type="molecule type" value="Genomic_DNA"/>
</dbReference>
<organism evidence="3 4">
    <name type="scientific">Ruminococcus albus</name>
    <dbReference type="NCBI Taxonomy" id="1264"/>
    <lineage>
        <taxon>Bacteria</taxon>
        <taxon>Bacillati</taxon>
        <taxon>Bacillota</taxon>
        <taxon>Clostridia</taxon>
        <taxon>Eubacteriales</taxon>
        <taxon>Oscillospiraceae</taxon>
        <taxon>Ruminococcus</taxon>
    </lineage>
</organism>
<dbReference type="RefSeq" id="WP_074962326.1">
    <property type="nucleotide sequence ID" value="NZ_FOKQ01000026.1"/>
</dbReference>
<accession>A0A1I1N6H0</accession>
<dbReference type="AlphaFoldDB" id="A0A1I1N6H0"/>
<feature type="region of interest" description="Disordered" evidence="1">
    <location>
        <begin position="82"/>
        <end position="130"/>
    </location>
</feature>
<proteinExistence type="predicted"/>
<evidence type="ECO:0000313" key="4">
    <source>
        <dbReference type="Proteomes" id="UP000182192"/>
    </source>
</evidence>
<keyword evidence="2" id="KW-0472">Membrane</keyword>
<feature type="compositionally biased region" description="Basic and acidic residues" evidence="1">
    <location>
        <begin position="93"/>
        <end position="110"/>
    </location>
</feature>
<reference evidence="3 4" key="1">
    <citation type="submission" date="2016-10" db="EMBL/GenBank/DDBJ databases">
        <authorList>
            <person name="de Groot N.N."/>
        </authorList>
    </citation>
    <scope>NUCLEOTIDE SEQUENCE [LARGE SCALE GENOMIC DNA]</scope>
    <source>
        <strain evidence="3 4">AR67</strain>
    </source>
</reference>
<sequence>MANLKEEYTQHIQDTAPDMDKLWNRISEEIDKKETETKSETTYTENREQIKRSGGYMKIAAVAAAFIVVFAGVNIMNESKKSKAAMDKIPLSRPDRTEETASENKNDEKATTTGTENKTGIKAEDDQTDGVFPIDGHASMNDEASEAVKTTVKYDQLHLNATGTVAYVADYIPSGDEYFVEDKVFKSTDCFADVTVAEADLSSEGATYVLQVNSMYDKDGELIVSEIVLNSSTPYILQENREYLLPLKRTGEDNYSIVFENAPQIEITIDGGAVFQNGWTALSGGAEDLEKDSLNVNDFYFDRMKYTPSLDLQSFLNQWNNA</sequence>
<evidence type="ECO:0000256" key="2">
    <source>
        <dbReference type="SAM" id="Phobius"/>
    </source>
</evidence>
<dbReference type="OrthoDB" id="1817720at2"/>
<feature type="transmembrane region" description="Helical" evidence="2">
    <location>
        <begin position="56"/>
        <end position="76"/>
    </location>
</feature>
<gene>
    <name evidence="3" type="ORF">SAMN02910406_02684</name>
</gene>
<evidence type="ECO:0000256" key="1">
    <source>
        <dbReference type="SAM" id="MobiDB-lite"/>
    </source>
</evidence>
<evidence type="ECO:0000313" key="3">
    <source>
        <dbReference type="EMBL" id="SFC93247.1"/>
    </source>
</evidence>
<protein>
    <submittedName>
        <fullName evidence="3">Uncharacterized protein</fullName>
    </submittedName>
</protein>
<name>A0A1I1N6H0_RUMAL</name>
<keyword evidence="2" id="KW-1133">Transmembrane helix</keyword>
<keyword evidence="2" id="KW-0812">Transmembrane</keyword>
<dbReference type="Proteomes" id="UP000182192">
    <property type="component" value="Unassembled WGS sequence"/>
</dbReference>